<reference evidence="10 11" key="1">
    <citation type="submission" date="2018-06" db="EMBL/GenBank/DDBJ databases">
        <authorList>
            <consortium name="Pathogen Informatics"/>
            <person name="Doyle S."/>
        </authorList>
    </citation>
    <scope>NUCLEOTIDE SEQUENCE [LARGE SCALE GENOMIC DNA]</scope>
    <source>
        <strain evidence="10 11">NCTC13163</strain>
    </source>
</reference>
<keyword evidence="3" id="KW-0547">Nucleotide-binding</keyword>
<comment type="similarity">
    <text evidence="1">Belongs to the ABC transporter superfamily.</text>
</comment>
<dbReference type="PROSITE" id="PS00211">
    <property type="entry name" value="ABC_TRANSPORTER_1"/>
    <property type="match status" value="1"/>
</dbReference>
<comment type="catalytic activity">
    <reaction evidence="5">
        <text>a quaternary ammonium(out) + ATP + H2O = a quaternary ammonium(in) + ADP + phosphate + H(+)</text>
        <dbReference type="Rhea" id="RHEA:11036"/>
        <dbReference type="ChEBI" id="CHEBI:15377"/>
        <dbReference type="ChEBI" id="CHEBI:15378"/>
        <dbReference type="ChEBI" id="CHEBI:30616"/>
        <dbReference type="ChEBI" id="CHEBI:35267"/>
        <dbReference type="ChEBI" id="CHEBI:43474"/>
        <dbReference type="ChEBI" id="CHEBI:456216"/>
        <dbReference type="EC" id="7.6.2.9"/>
    </reaction>
</comment>
<dbReference type="GO" id="GO:0005524">
    <property type="term" value="F:ATP binding"/>
    <property type="evidence" value="ECO:0007669"/>
    <property type="project" value="UniProtKB-KW"/>
</dbReference>
<comment type="subunit">
    <text evidence="6">The complex is composed of two ATP-binding proteins (OpuCA), two transmembrane proteins (OpuCB and OpuCD) and a solute-binding protein (OpuCC).</text>
</comment>
<evidence type="ECO:0000256" key="6">
    <source>
        <dbReference type="ARBA" id="ARBA00063934"/>
    </source>
</evidence>
<keyword evidence="4 10" id="KW-0067">ATP-binding</keyword>
<dbReference type="EMBL" id="UGGP01000001">
    <property type="protein sequence ID" value="STO08336.1"/>
    <property type="molecule type" value="Genomic_DNA"/>
</dbReference>
<evidence type="ECO:0000256" key="3">
    <source>
        <dbReference type="ARBA" id="ARBA00022741"/>
    </source>
</evidence>
<dbReference type="AlphaFoldDB" id="A0A377FV18"/>
<dbReference type="Pfam" id="PF00005">
    <property type="entry name" value="ABC_tran"/>
    <property type="match status" value="1"/>
</dbReference>
<evidence type="ECO:0000256" key="8">
    <source>
        <dbReference type="ARBA" id="ARBA00070305"/>
    </source>
</evidence>
<name>A0A377FV18_9BACL</name>
<dbReference type="PANTHER" id="PTHR43117:SF4">
    <property type="entry name" value="OSMOPROTECTANT IMPORT ATP-BINDING PROTEIN OSMV"/>
    <property type="match status" value="1"/>
</dbReference>
<dbReference type="InterPro" id="IPR027417">
    <property type="entry name" value="P-loop_NTPase"/>
</dbReference>
<evidence type="ECO:0000259" key="9">
    <source>
        <dbReference type="PROSITE" id="PS50893"/>
    </source>
</evidence>
<proteinExistence type="inferred from homology"/>
<dbReference type="InterPro" id="IPR017871">
    <property type="entry name" value="ABC_transporter-like_CS"/>
</dbReference>
<dbReference type="Proteomes" id="UP000254060">
    <property type="component" value="Unassembled WGS sequence"/>
</dbReference>
<dbReference type="GO" id="GO:0016887">
    <property type="term" value="F:ATP hydrolysis activity"/>
    <property type="evidence" value="ECO:0007669"/>
    <property type="project" value="InterPro"/>
</dbReference>
<dbReference type="PROSITE" id="PS50893">
    <property type="entry name" value="ABC_TRANSPORTER_2"/>
    <property type="match status" value="1"/>
</dbReference>
<dbReference type="InterPro" id="IPR003593">
    <property type="entry name" value="AAA+_ATPase"/>
</dbReference>
<evidence type="ECO:0000256" key="5">
    <source>
        <dbReference type="ARBA" id="ARBA00052482"/>
    </source>
</evidence>
<evidence type="ECO:0000256" key="2">
    <source>
        <dbReference type="ARBA" id="ARBA00022448"/>
    </source>
</evidence>
<accession>A0A377FV18</accession>
<sequence length="244" mass="27443">MIEFQNVSKRYDDGTLAVKELTLTVQKGEIFVLIGPSGCGKTTTMKMVNRLIDHTDGKILIDGREIYQFDIYELRRNIGYVLQQIALFPHLTVEENISVVPELLKWPKQKTKDRVTELMEIAGLDPVLRQKKPTELSGGQQQRVGVLRALAADPEVILMDEPFSALDPISRGQLQDDVKRLNDELGKTILFVTHDIEEAMKLGDRIALMRDGKLVVVGTPSEIRASDDPFVLEFTQRGRGEVDA</sequence>
<evidence type="ECO:0000256" key="4">
    <source>
        <dbReference type="ARBA" id="ARBA00022840"/>
    </source>
</evidence>
<dbReference type="SMART" id="SM00382">
    <property type="entry name" value="AAA"/>
    <property type="match status" value="1"/>
</dbReference>
<protein>
    <recommendedName>
        <fullName evidence="8">Carnitine transport ATP-binding protein OpuCA</fullName>
        <ecNumber evidence="7">7.6.2.9</ecNumber>
    </recommendedName>
</protein>
<dbReference type="EC" id="7.6.2.9" evidence="7"/>
<keyword evidence="2" id="KW-0813">Transport</keyword>
<feature type="domain" description="ABC transporter" evidence="9">
    <location>
        <begin position="2"/>
        <end position="236"/>
    </location>
</feature>
<evidence type="ECO:0000256" key="7">
    <source>
        <dbReference type="ARBA" id="ARBA00066388"/>
    </source>
</evidence>
<dbReference type="InterPro" id="IPR003439">
    <property type="entry name" value="ABC_transporter-like_ATP-bd"/>
</dbReference>
<dbReference type="STRING" id="1397694.GCA_000702585_02202"/>
<dbReference type="SUPFAM" id="SSF52540">
    <property type="entry name" value="P-loop containing nucleoside triphosphate hydrolases"/>
    <property type="match status" value="1"/>
</dbReference>
<dbReference type="Gene3D" id="3.40.50.300">
    <property type="entry name" value="P-loop containing nucleotide triphosphate hydrolases"/>
    <property type="match status" value="1"/>
</dbReference>
<evidence type="ECO:0000313" key="11">
    <source>
        <dbReference type="Proteomes" id="UP000254060"/>
    </source>
</evidence>
<dbReference type="GO" id="GO:0015418">
    <property type="term" value="F:ABC-type quaternary ammonium compound transporting activity"/>
    <property type="evidence" value="ECO:0007669"/>
    <property type="project" value="UniProtKB-EC"/>
</dbReference>
<dbReference type="PANTHER" id="PTHR43117">
    <property type="entry name" value="OSMOPROTECTANT IMPORT ATP-BINDING PROTEIN OSMV"/>
    <property type="match status" value="1"/>
</dbReference>
<gene>
    <name evidence="10" type="primary">proV_2</name>
    <name evidence="10" type="ORF">NCTC13163_01706</name>
</gene>
<organism evidence="10 11">
    <name type="scientific">Exiguobacterium aurantiacum</name>
    <dbReference type="NCBI Taxonomy" id="33987"/>
    <lineage>
        <taxon>Bacteria</taxon>
        <taxon>Bacillati</taxon>
        <taxon>Bacillota</taxon>
        <taxon>Bacilli</taxon>
        <taxon>Bacillales</taxon>
        <taxon>Bacillales Family XII. Incertae Sedis</taxon>
        <taxon>Exiguobacterium</taxon>
    </lineage>
</organism>
<evidence type="ECO:0000313" key="10">
    <source>
        <dbReference type="EMBL" id="STO08336.1"/>
    </source>
</evidence>
<evidence type="ECO:0000256" key="1">
    <source>
        <dbReference type="ARBA" id="ARBA00005417"/>
    </source>
</evidence>
<dbReference type="OrthoDB" id="9802264at2"/>
<dbReference type="FunFam" id="3.40.50.300:FF:000425">
    <property type="entry name" value="Probable ABC transporter, ATP-binding subunit"/>
    <property type="match status" value="1"/>
</dbReference>